<dbReference type="AlphaFoldDB" id="A0AAN6RK58"/>
<dbReference type="Gene3D" id="2.60.120.650">
    <property type="entry name" value="Cupin"/>
    <property type="match status" value="1"/>
</dbReference>
<dbReference type="InterPro" id="IPR003347">
    <property type="entry name" value="JmjC_dom"/>
</dbReference>
<dbReference type="SUPFAM" id="SSF51197">
    <property type="entry name" value="Clavaminate synthase-like"/>
    <property type="match status" value="1"/>
</dbReference>
<keyword evidence="4" id="KW-1185">Reference proteome</keyword>
<organism evidence="3 4">
    <name type="scientific">Pseudopithomyces chartarum</name>
    <dbReference type="NCBI Taxonomy" id="1892770"/>
    <lineage>
        <taxon>Eukaryota</taxon>
        <taxon>Fungi</taxon>
        <taxon>Dikarya</taxon>
        <taxon>Ascomycota</taxon>
        <taxon>Pezizomycotina</taxon>
        <taxon>Dothideomycetes</taxon>
        <taxon>Pleosporomycetidae</taxon>
        <taxon>Pleosporales</taxon>
        <taxon>Massarineae</taxon>
        <taxon>Didymosphaeriaceae</taxon>
        <taxon>Pseudopithomyces</taxon>
    </lineage>
</organism>
<feature type="compositionally biased region" description="Low complexity" evidence="1">
    <location>
        <begin position="322"/>
        <end position="336"/>
    </location>
</feature>
<feature type="domain" description="JmjC" evidence="2">
    <location>
        <begin position="666"/>
        <end position="837"/>
    </location>
</feature>
<evidence type="ECO:0000313" key="3">
    <source>
        <dbReference type="EMBL" id="KAK3216215.1"/>
    </source>
</evidence>
<sequence>MPTELNTHNDELDSDPFSARVEDFRVLLRSRRDESEKLQACADMRDHLLEEQTELAVLITDMEEVMVAECILYKKSKAGWPNCSDADAKQWERFADMASTGASLKKKCLAPLIKVGAFWNADKVQHYGWASMGWKFCKLLGTAASHNPTWGEAAVKLNQLILRRVSDGRPLRKSVNPVEQNDLTSLAAWQGRDTFVRGGRNAHTLVYASIHESDLPAGYTFDLHGLIVSKEVANEPSPVMQVDKSRTLDQSVSLIVDAPMAALTMTASENSSTDLIALPVLPIPSDTLSCSESASSTPLTTPPQSPIDVSETSPSRDTVPNPAAASPSLTALSEASTDQRCLRTSGRLRIQPERASVSSTGSAPRSRRKECSRQQKRRRRTHDQASACTCSDATSSKFLFTIERSQQTNITEDVDIASIYRAHHNALCPKHLKMYALWATRDILRSRHARDTELPSASKQQVPWANDFLSPYPASKRRRLSLPVQLSESSAIAGDMPLSENSGFVFVSVPEDKNDARPFHAKATDARFRDQVLTQLGQKMTQSKPCNTWGELNTQGMFSLLNRAKQPLSTGAESEKEAYFSTGEEAERQLEAHAILHGPVITENQQQFRWDPHKGRPIEQFFRRIGNLDRSISVQKASLHLHQPSFVLMRLGVVRDLFLKNERSEDPLNVLNLRNPLPRSILPSFLMGEDCQLLSRVRDTVLEDATAERCSASIVEWNRWRDDEDWALLAQGGAQTLAHQDSCGKATWLTVQEGQVGFGWISRPSEEEVRSWSADPNAFEEGQIRYVVLQPGQTIYFEAGTIYFVFRLDQHQTLLLGGHVLRWSRIDSWIRIVLGQLRSPNCTNEDPLPSAPAYVEAVARLLAEQTRSGRTDLLVSEQVIAKFISVKKARSPNPRRPSTDTVEGV</sequence>
<protein>
    <recommendedName>
        <fullName evidence="2">JmjC domain-containing protein</fullName>
    </recommendedName>
</protein>
<dbReference type="PROSITE" id="PS51184">
    <property type="entry name" value="JMJC"/>
    <property type="match status" value="1"/>
</dbReference>
<proteinExistence type="predicted"/>
<evidence type="ECO:0000313" key="4">
    <source>
        <dbReference type="Proteomes" id="UP001280581"/>
    </source>
</evidence>
<name>A0AAN6RK58_9PLEO</name>
<evidence type="ECO:0000256" key="1">
    <source>
        <dbReference type="SAM" id="MobiDB-lite"/>
    </source>
</evidence>
<gene>
    <name evidence="3" type="ORF">GRF29_8g2644590</name>
</gene>
<dbReference type="EMBL" id="WVTA01000002">
    <property type="protein sequence ID" value="KAK3216215.1"/>
    <property type="molecule type" value="Genomic_DNA"/>
</dbReference>
<feature type="compositionally biased region" description="Basic residues" evidence="1">
    <location>
        <begin position="365"/>
        <end position="381"/>
    </location>
</feature>
<reference evidence="3 4" key="1">
    <citation type="submission" date="2021-02" db="EMBL/GenBank/DDBJ databases">
        <title>Genome assembly of Pseudopithomyces chartarum.</title>
        <authorList>
            <person name="Jauregui R."/>
            <person name="Singh J."/>
            <person name="Voisey C."/>
        </authorList>
    </citation>
    <scope>NUCLEOTIDE SEQUENCE [LARGE SCALE GENOMIC DNA]</scope>
    <source>
        <strain evidence="3 4">AGR01</strain>
    </source>
</reference>
<dbReference type="Proteomes" id="UP001280581">
    <property type="component" value="Unassembled WGS sequence"/>
</dbReference>
<accession>A0AAN6RK58</accession>
<comment type="caution">
    <text evidence="3">The sequence shown here is derived from an EMBL/GenBank/DDBJ whole genome shotgun (WGS) entry which is preliminary data.</text>
</comment>
<evidence type="ECO:0000259" key="2">
    <source>
        <dbReference type="PROSITE" id="PS51184"/>
    </source>
</evidence>
<feature type="region of interest" description="Disordered" evidence="1">
    <location>
        <begin position="288"/>
        <end position="386"/>
    </location>
</feature>